<feature type="signal peptide" evidence="5">
    <location>
        <begin position="1"/>
        <end position="31"/>
    </location>
</feature>
<dbReference type="PROSITE" id="PS00640">
    <property type="entry name" value="THIOL_PROTEASE_ASN"/>
    <property type="match status" value="1"/>
</dbReference>
<evidence type="ECO:0000256" key="2">
    <source>
        <dbReference type="ARBA" id="ARBA00023145"/>
    </source>
</evidence>
<keyword evidence="3" id="KW-1015">Disulfide bond</keyword>
<reference evidence="7 8" key="1">
    <citation type="submission" date="2014-11" db="EMBL/GenBank/DDBJ databases">
        <authorList>
            <person name="Zhu J."/>
            <person name="Qi W."/>
            <person name="Song R."/>
        </authorList>
    </citation>
    <scope>NUCLEOTIDE SEQUENCE [LARGE SCALE GENOMIC DNA]</scope>
</reference>
<evidence type="ECO:0000259" key="6">
    <source>
        <dbReference type="SMART" id="SM00645"/>
    </source>
</evidence>
<dbReference type="InterPro" id="IPR025660">
    <property type="entry name" value="Pept_his_AS"/>
</dbReference>
<dbReference type="STRING" id="1169540.A0A0G4FK64"/>
<dbReference type="Gene3D" id="3.90.70.10">
    <property type="entry name" value="Cysteine proteinases"/>
    <property type="match status" value="1"/>
</dbReference>
<name>A0A0G4FK64_VITBC</name>
<dbReference type="Pfam" id="PF00112">
    <property type="entry name" value="Peptidase_C1"/>
    <property type="match status" value="1"/>
</dbReference>
<dbReference type="PANTHER" id="PTHR12411">
    <property type="entry name" value="CYSTEINE PROTEASE FAMILY C1-RELATED"/>
    <property type="match status" value="1"/>
</dbReference>
<feature type="region of interest" description="Disordered" evidence="4">
    <location>
        <begin position="193"/>
        <end position="219"/>
    </location>
</feature>
<evidence type="ECO:0000256" key="1">
    <source>
        <dbReference type="ARBA" id="ARBA00008455"/>
    </source>
</evidence>
<gene>
    <name evidence="7" type="ORF">Vbra_9245</name>
</gene>
<dbReference type="PROSITE" id="PS00139">
    <property type="entry name" value="THIOL_PROTEASE_CYS"/>
    <property type="match status" value="1"/>
</dbReference>
<comment type="similarity">
    <text evidence="1">Belongs to the peptidase C1 family.</text>
</comment>
<dbReference type="PROSITE" id="PS00639">
    <property type="entry name" value="THIOL_PROTEASE_HIS"/>
    <property type="match status" value="1"/>
</dbReference>
<dbReference type="SUPFAM" id="SSF54001">
    <property type="entry name" value="Cysteine proteinases"/>
    <property type="match status" value="1"/>
</dbReference>
<dbReference type="VEuPathDB" id="CryptoDB:Vbra_9245"/>
<dbReference type="SMART" id="SM00645">
    <property type="entry name" value="Pept_C1"/>
    <property type="match status" value="1"/>
</dbReference>
<keyword evidence="8" id="KW-1185">Reference proteome</keyword>
<evidence type="ECO:0000256" key="5">
    <source>
        <dbReference type="SAM" id="SignalP"/>
    </source>
</evidence>
<evidence type="ECO:0000313" key="7">
    <source>
        <dbReference type="EMBL" id="CEM13951.1"/>
    </source>
</evidence>
<dbReference type="GO" id="GO:0008234">
    <property type="term" value="F:cysteine-type peptidase activity"/>
    <property type="evidence" value="ECO:0007669"/>
    <property type="project" value="InterPro"/>
</dbReference>
<feature type="region of interest" description="Disordered" evidence="4">
    <location>
        <begin position="243"/>
        <end position="285"/>
    </location>
</feature>
<dbReference type="InterPro" id="IPR025661">
    <property type="entry name" value="Pept_asp_AS"/>
</dbReference>
<keyword evidence="5" id="KW-0732">Signal</keyword>
<dbReference type="InterPro" id="IPR036496">
    <property type="entry name" value="CathepsinC_exc_dom_sf"/>
</dbReference>
<evidence type="ECO:0000256" key="3">
    <source>
        <dbReference type="ARBA" id="ARBA00023157"/>
    </source>
</evidence>
<dbReference type="InterPro" id="IPR013128">
    <property type="entry name" value="Peptidase_C1A"/>
</dbReference>
<dbReference type="AlphaFoldDB" id="A0A0G4FK64"/>
<protein>
    <recommendedName>
        <fullName evidence="6">Peptidase C1A papain C-terminal domain-containing protein</fullName>
    </recommendedName>
</protein>
<dbReference type="InterPro" id="IPR038765">
    <property type="entry name" value="Papain-like_cys_pep_sf"/>
</dbReference>
<dbReference type="Proteomes" id="UP000041254">
    <property type="component" value="Unassembled WGS sequence"/>
</dbReference>
<accession>A0A0G4FK64</accession>
<keyword evidence="2" id="KW-0865">Zymogen</keyword>
<dbReference type="InterPro" id="IPR000668">
    <property type="entry name" value="Peptidase_C1A_C"/>
</dbReference>
<evidence type="ECO:0000313" key="8">
    <source>
        <dbReference type="Proteomes" id="UP000041254"/>
    </source>
</evidence>
<dbReference type="InterPro" id="IPR000169">
    <property type="entry name" value="Pept_cys_AS"/>
</dbReference>
<organism evidence="7 8">
    <name type="scientific">Vitrella brassicaformis (strain CCMP3155)</name>
    <dbReference type="NCBI Taxonomy" id="1169540"/>
    <lineage>
        <taxon>Eukaryota</taxon>
        <taxon>Sar</taxon>
        <taxon>Alveolata</taxon>
        <taxon>Colpodellida</taxon>
        <taxon>Vitrellaceae</taxon>
        <taxon>Vitrella</taxon>
    </lineage>
</organism>
<evidence type="ECO:0000256" key="4">
    <source>
        <dbReference type="SAM" id="MobiDB-lite"/>
    </source>
</evidence>
<dbReference type="OrthoDB" id="3789175at2759"/>
<dbReference type="PRINTS" id="PR00705">
    <property type="entry name" value="PAPAIN"/>
</dbReference>
<feature type="domain" description="Peptidase C1A papain C-terminal" evidence="6">
    <location>
        <begin position="306"/>
        <end position="583"/>
    </location>
</feature>
<feature type="region of interest" description="Disordered" evidence="4">
    <location>
        <begin position="75"/>
        <end position="94"/>
    </location>
</feature>
<dbReference type="SUPFAM" id="SSF75001">
    <property type="entry name" value="Dipeptidyl peptidase I (cathepsin C), exclusion domain"/>
    <property type="match status" value="1"/>
</dbReference>
<proteinExistence type="inferred from homology"/>
<dbReference type="GO" id="GO:0006508">
    <property type="term" value="P:proteolysis"/>
    <property type="evidence" value="ECO:0007669"/>
    <property type="project" value="InterPro"/>
</dbReference>
<sequence>MGRPLHALHSLGAFLCRLSLILRALSLLCLAHCSRDLPVHCLHGDLLGEWLFHIGEWLDCDGGKADPFCGFSLPDSEDAHDEQTPPISTSSKFHEKRRVTGKLERIDVSMGDGAAGIWTPERQRVENSFCDTTLVGWWLELPPELLPASPHKNVTSRDMASVAQATIKSFEHMQRHDITSGCFYAERVKAAKDSPQPLSGLSPTYARNGGDNSWRDARGGDCVSHDVSSFVENGGDVFVSSWDQDDERERVPSVSHGGRRHKRRGKIDSRLKAPGQAASTRKPWDRKHFSWRSKADVEERTGIAFPDDGWDHINGLVPPPPDQRTCGSCYAYATTSMITARLWLRYINEKEVFRRLRASPEHAYKCSVYNQGCKGGYPFLVGKFTNEVGLRSEQCVSATREQLTRTNTTQLSHSDALLDAHMCNLLGGQISPRGALDCRLPEQPLVDPLPEECAYVIHVSQWTYVGSKGVMSMCSEEALREEIWRAGPVTVSIEPEGAFNAYRGGILNATYLPEKKAVGKDDLSWQKVDHSVLLVGWSEDQHKEEKYWVVQNSWGSVWGEDGYMRILRGAEELSVEFKGVAAEVALYKSDDPSRPARRGGDARAVYLNENILSLNTPAKILKLFKTYP</sequence>
<feature type="chain" id="PRO_5018569175" description="Peptidase C1A papain C-terminal domain-containing protein" evidence="5">
    <location>
        <begin position="32"/>
        <end position="628"/>
    </location>
</feature>
<dbReference type="EMBL" id="CDMY01000450">
    <property type="protein sequence ID" value="CEM13951.1"/>
    <property type="molecule type" value="Genomic_DNA"/>
</dbReference>
<dbReference type="PhylomeDB" id="A0A0G4FK64"/>
<dbReference type="InParanoid" id="A0A0G4FK64"/>